<evidence type="ECO:0000313" key="5">
    <source>
        <dbReference type="Proteomes" id="UP000192758"/>
    </source>
</evidence>
<dbReference type="GO" id="GO:0006412">
    <property type="term" value="P:translation"/>
    <property type="evidence" value="ECO:0007669"/>
    <property type="project" value="InterPro"/>
</dbReference>
<dbReference type="Proteomes" id="UP000192758">
    <property type="component" value="Unassembled WGS sequence"/>
</dbReference>
<evidence type="ECO:0000256" key="2">
    <source>
        <dbReference type="ARBA" id="ARBA00022980"/>
    </source>
</evidence>
<gene>
    <name evidence="4" type="primary">RPS19</name>
    <name evidence="4" type="ORF">EHP00_1205</name>
</gene>
<comment type="similarity">
    <text evidence="1">Belongs to the eukaryotic ribosomal protein eS19 family.</text>
</comment>
<dbReference type="STRING" id="646526.A0A1W0E829"/>
<accession>A0A1W0E829</accession>
<dbReference type="OrthoDB" id="428974at2759"/>
<dbReference type="PANTHER" id="PTHR11710">
    <property type="entry name" value="40S RIBOSOMAL PROTEIN S19"/>
    <property type="match status" value="1"/>
</dbReference>
<dbReference type="GO" id="GO:0003735">
    <property type="term" value="F:structural constituent of ribosome"/>
    <property type="evidence" value="ECO:0007669"/>
    <property type="project" value="InterPro"/>
</dbReference>
<sequence>MLLSDKAYRVDAHKLVEAISSTLEKEKVELPVHGDLIKTGCGRQYSPYEKNWFYTRMASIVRQAMCKDRVSMTGLAHKYGVRKNRGVKPTKFTRGSRYVIGKAIDNLVQLGWFDFNQTDGIITEKAGKVLEKIMADLK</sequence>
<dbReference type="AlphaFoldDB" id="A0A1W0E829"/>
<protein>
    <submittedName>
        <fullName evidence="4">RPS19</fullName>
    </submittedName>
</protein>
<reference evidence="4 5" key="1">
    <citation type="journal article" date="2017" name="Environ. Microbiol.">
        <title>Decay of the glycolytic pathway and adaptation to intranuclear parasitism within Enterocytozoonidae microsporidia.</title>
        <authorList>
            <person name="Wiredu Boakye D."/>
            <person name="Jaroenlak P."/>
            <person name="Prachumwat A."/>
            <person name="Williams T.A."/>
            <person name="Bateman K.S."/>
            <person name="Itsathitphaisarn O."/>
            <person name="Sritunyalucksana K."/>
            <person name="Paszkiewicz K.H."/>
            <person name="Moore K.A."/>
            <person name="Stentiford G.D."/>
            <person name="Williams B.A."/>
        </authorList>
    </citation>
    <scope>NUCLEOTIDE SEQUENCE [LARGE SCALE GENOMIC DNA]</scope>
    <source>
        <strain evidence="4 5">TH1</strain>
    </source>
</reference>
<keyword evidence="3" id="KW-0687">Ribonucleoprotein</keyword>
<dbReference type="InterPro" id="IPR036390">
    <property type="entry name" value="WH_DNA-bd_sf"/>
</dbReference>
<dbReference type="PANTHER" id="PTHR11710:SF0">
    <property type="entry name" value="40S RIBOSOMAL PROTEIN S19"/>
    <property type="match status" value="1"/>
</dbReference>
<dbReference type="Pfam" id="PF01090">
    <property type="entry name" value="Ribosomal_S19e"/>
    <property type="match status" value="1"/>
</dbReference>
<name>A0A1W0E829_9MICR</name>
<evidence type="ECO:0000256" key="3">
    <source>
        <dbReference type="ARBA" id="ARBA00023274"/>
    </source>
</evidence>
<organism evidence="4 5">
    <name type="scientific">Ecytonucleospora hepatopenaei</name>
    <dbReference type="NCBI Taxonomy" id="646526"/>
    <lineage>
        <taxon>Eukaryota</taxon>
        <taxon>Fungi</taxon>
        <taxon>Fungi incertae sedis</taxon>
        <taxon>Microsporidia</taxon>
        <taxon>Enterocytozoonidae</taxon>
        <taxon>Ecytonucleospora</taxon>
    </lineage>
</organism>
<comment type="caution">
    <text evidence="4">The sequence shown here is derived from an EMBL/GenBank/DDBJ whole genome shotgun (WGS) entry which is preliminary data.</text>
</comment>
<dbReference type="EMBL" id="MNPJ01000010">
    <property type="protein sequence ID" value="OQS55400.1"/>
    <property type="molecule type" value="Genomic_DNA"/>
</dbReference>
<dbReference type="GO" id="GO:0003723">
    <property type="term" value="F:RNA binding"/>
    <property type="evidence" value="ECO:0007669"/>
    <property type="project" value="TreeGrafter"/>
</dbReference>
<dbReference type="GO" id="GO:0022627">
    <property type="term" value="C:cytosolic small ribosomal subunit"/>
    <property type="evidence" value="ECO:0007669"/>
    <property type="project" value="TreeGrafter"/>
</dbReference>
<dbReference type="InterPro" id="IPR001266">
    <property type="entry name" value="Ribosomal_eS19"/>
</dbReference>
<dbReference type="GO" id="GO:0000028">
    <property type="term" value="P:ribosomal small subunit assembly"/>
    <property type="evidence" value="ECO:0007669"/>
    <property type="project" value="TreeGrafter"/>
</dbReference>
<dbReference type="VEuPathDB" id="MicrosporidiaDB:EHP00_1205"/>
<keyword evidence="2" id="KW-0689">Ribosomal protein</keyword>
<dbReference type="SUPFAM" id="SSF46785">
    <property type="entry name" value="Winged helix' DNA-binding domain"/>
    <property type="match status" value="1"/>
</dbReference>
<dbReference type="Gene3D" id="1.10.10.10">
    <property type="entry name" value="Winged helix-like DNA-binding domain superfamily/Winged helix DNA-binding domain"/>
    <property type="match status" value="1"/>
</dbReference>
<evidence type="ECO:0000256" key="1">
    <source>
        <dbReference type="ARBA" id="ARBA00010014"/>
    </source>
</evidence>
<keyword evidence="5" id="KW-1185">Reference proteome</keyword>
<dbReference type="InterPro" id="IPR036388">
    <property type="entry name" value="WH-like_DNA-bd_sf"/>
</dbReference>
<dbReference type="SMART" id="SM01413">
    <property type="entry name" value="Ribosomal_S19e"/>
    <property type="match status" value="1"/>
</dbReference>
<proteinExistence type="inferred from homology"/>
<evidence type="ECO:0000313" key="4">
    <source>
        <dbReference type="EMBL" id="OQS55400.1"/>
    </source>
</evidence>